<dbReference type="InterPro" id="IPR017441">
    <property type="entry name" value="Protein_kinase_ATP_BS"/>
</dbReference>
<keyword evidence="11 17" id="KW-0472">Membrane</keyword>
<evidence type="ECO:0000259" key="19">
    <source>
        <dbReference type="PROSITE" id="PS50011"/>
    </source>
</evidence>
<dbReference type="EMBL" id="JBEDUW010000002">
    <property type="protein sequence ID" value="KAK9942468.1"/>
    <property type="molecule type" value="Genomic_DNA"/>
</dbReference>
<feature type="transmembrane region" description="Helical" evidence="17">
    <location>
        <begin position="275"/>
        <end position="297"/>
    </location>
</feature>
<accession>A0AAW1Y162</accession>
<comment type="catalytic activity">
    <reaction evidence="13">
        <text>L-threonyl-[protein] + ATP = O-phospho-L-threonyl-[protein] + ADP + H(+)</text>
        <dbReference type="Rhea" id="RHEA:46608"/>
        <dbReference type="Rhea" id="RHEA-COMP:11060"/>
        <dbReference type="Rhea" id="RHEA-COMP:11605"/>
        <dbReference type="ChEBI" id="CHEBI:15378"/>
        <dbReference type="ChEBI" id="CHEBI:30013"/>
        <dbReference type="ChEBI" id="CHEBI:30616"/>
        <dbReference type="ChEBI" id="CHEBI:61977"/>
        <dbReference type="ChEBI" id="CHEBI:456216"/>
        <dbReference type="EC" id="2.7.11.1"/>
    </reaction>
</comment>
<feature type="signal peptide" evidence="18">
    <location>
        <begin position="1"/>
        <end position="30"/>
    </location>
</feature>
<feature type="region of interest" description="Disordered" evidence="16">
    <location>
        <begin position="628"/>
        <end position="653"/>
    </location>
</feature>
<dbReference type="InterPro" id="IPR032872">
    <property type="entry name" value="WAK_assoc_C"/>
</dbReference>
<keyword evidence="4" id="KW-0808">Transferase</keyword>
<dbReference type="AlphaFoldDB" id="A0AAW1Y162"/>
<dbReference type="FunFam" id="1.10.510.10:FF:000590">
    <property type="entry name" value="PR5-like receptor kinase"/>
    <property type="match status" value="1"/>
</dbReference>
<feature type="domain" description="Protein kinase" evidence="19">
    <location>
        <begin position="346"/>
        <end position="628"/>
    </location>
</feature>
<evidence type="ECO:0000256" key="8">
    <source>
        <dbReference type="ARBA" id="ARBA00022777"/>
    </source>
</evidence>
<dbReference type="Pfam" id="PF13947">
    <property type="entry name" value="GUB_WAK_bind"/>
    <property type="match status" value="1"/>
</dbReference>
<evidence type="ECO:0000256" key="3">
    <source>
        <dbReference type="ARBA" id="ARBA00022527"/>
    </source>
</evidence>
<evidence type="ECO:0000256" key="1">
    <source>
        <dbReference type="ARBA" id="ARBA00004479"/>
    </source>
</evidence>
<dbReference type="PROSITE" id="PS00107">
    <property type="entry name" value="PROTEIN_KINASE_ATP"/>
    <property type="match status" value="1"/>
</dbReference>
<evidence type="ECO:0000256" key="17">
    <source>
        <dbReference type="SAM" id="Phobius"/>
    </source>
</evidence>
<dbReference type="Pfam" id="PF00069">
    <property type="entry name" value="Pkinase"/>
    <property type="match status" value="1"/>
</dbReference>
<dbReference type="PROSITE" id="PS50011">
    <property type="entry name" value="PROTEIN_KINASE_DOM"/>
    <property type="match status" value="1"/>
</dbReference>
<evidence type="ECO:0000256" key="2">
    <source>
        <dbReference type="ARBA" id="ARBA00012513"/>
    </source>
</evidence>
<proteinExistence type="predicted"/>
<keyword evidence="3" id="KW-0723">Serine/threonine-protein kinase</keyword>
<dbReference type="SMART" id="SM00220">
    <property type="entry name" value="S_TKc"/>
    <property type="match status" value="1"/>
</dbReference>
<dbReference type="GO" id="GO:0030247">
    <property type="term" value="F:polysaccharide binding"/>
    <property type="evidence" value="ECO:0007669"/>
    <property type="project" value="InterPro"/>
</dbReference>
<evidence type="ECO:0000256" key="18">
    <source>
        <dbReference type="SAM" id="SignalP"/>
    </source>
</evidence>
<name>A0AAW1Y162_RUBAR</name>
<dbReference type="PANTHER" id="PTHR27009">
    <property type="entry name" value="RUST RESISTANCE KINASE LR10-RELATED"/>
    <property type="match status" value="1"/>
</dbReference>
<evidence type="ECO:0000313" key="21">
    <source>
        <dbReference type="Proteomes" id="UP001457282"/>
    </source>
</evidence>
<dbReference type="Gene3D" id="1.10.510.10">
    <property type="entry name" value="Transferase(Phosphotransferase) domain 1"/>
    <property type="match status" value="1"/>
</dbReference>
<keyword evidence="6 18" id="KW-0732">Signal</keyword>
<evidence type="ECO:0000256" key="10">
    <source>
        <dbReference type="ARBA" id="ARBA00022989"/>
    </source>
</evidence>
<evidence type="ECO:0000256" key="14">
    <source>
        <dbReference type="ARBA" id="ARBA00048679"/>
    </source>
</evidence>
<dbReference type="FunFam" id="3.30.200.20:FF:000178">
    <property type="entry name" value="serine/threonine-protein kinase PBS1-like"/>
    <property type="match status" value="1"/>
</dbReference>
<evidence type="ECO:0000256" key="5">
    <source>
        <dbReference type="ARBA" id="ARBA00022692"/>
    </source>
</evidence>
<gene>
    <name evidence="20" type="ORF">M0R45_008133</name>
</gene>
<protein>
    <recommendedName>
        <fullName evidence="2">non-specific serine/threonine protein kinase</fullName>
        <ecNumber evidence="2">2.7.11.1</ecNumber>
    </recommendedName>
</protein>
<feature type="compositionally biased region" description="Polar residues" evidence="16">
    <location>
        <begin position="636"/>
        <end position="653"/>
    </location>
</feature>
<dbReference type="PROSITE" id="PS00108">
    <property type="entry name" value="PROTEIN_KINASE_ST"/>
    <property type="match status" value="1"/>
</dbReference>
<evidence type="ECO:0000256" key="4">
    <source>
        <dbReference type="ARBA" id="ARBA00022679"/>
    </source>
</evidence>
<keyword evidence="21" id="KW-1185">Reference proteome</keyword>
<dbReference type="Pfam" id="PF14380">
    <property type="entry name" value="WAK_assoc"/>
    <property type="match status" value="1"/>
</dbReference>
<dbReference type="GO" id="GO:0004674">
    <property type="term" value="F:protein serine/threonine kinase activity"/>
    <property type="evidence" value="ECO:0007669"/>
    <property type="project" value="UniProtKB-KW"/>
</dbReference>
<dbReference type="Gene3D" id="3.30.200.20">
    <property type="entry name" value="Phosphorylase Kinase, domain 1"/>
    <property type="match status" value="1"/>
</dbReference>
<dbReference type="EC" id="2.7.11.1" evidence="2"/>
<feature type="binding site" evidence="15">
    <location>
        <position position="374"/>
    </location>
    <ligand>
        <name>ATP</name>
        <dbReference type="ChEBI" id="CHEBI:30616"/>
    </ligand>
</feature>
<dbReference type="GO" id="GO:0005524">
    <property type="term" value="F:ATP binding"/>
    <property type="evidence" value="ECO:0007669"/>
    <property type="project" value="UniProtKB-UniRule"/>
</dbReference>
<keyword evidence="7 15" id="KW-0547">Nucleotide-binding</keyword>
<evidence type="ECO:0000256" key="13">
    <source>
        <dbReference type="ARBA" id="ARBA00047899"/>
    </source>
</evidence>
<evidence type="ECO:0000256" key="15">
    <source>
        <dbReference type="PROSITE-ProRule" id="PRU10141"/>
    </source>
</evidence>
<evidence type="ECO:0000256" key="16">
    <source>
        <dbReference type="SAM" id="MobiDB-lite"/>
    </source>
</evidence>
<comment type="caution">
    <text evidence="20">The sequence shown here is derived from an EMBL/GenBank/DDBJ whole genome shotgun (WGS) entry which is preliminary data.</text>
</comment>
<organism evidence="20 21">
    <name type="scientific">Rubus argutus</name>
    <name type="common">Southern blackberry</name>
    <dbReference type="NCBI Taxonomy" id="59490"/>
    <lineage>
        <taxon>Eukaryota</taxon>
        <taxon>Viridiplantae</taxon>
        <taxon>Streptophyta</taxon>
        <taxon>Embryophyta</taxon>
        <taxon>Tracheophyta</taxon>
        <taxon>Spermatophyta</taxon>
        <taxon>Magnoliopsida</taxon>
        <taxon>eudicotyledons</taxon>
        <taxon>Gunneridae</taxon>
        <taxon>Pentapetalae</taxon>
        <taxon>rosids</taxon>
        <taxon>fabids</taxon>
        <taxon>Rosales</taxon>
        <taxon>Rosaceae</taxon>
        <taxon>Rosoideae</taxon>
        <taxon>Rosoideae incertae sedis</taxon>
        <taxon>Rubus</taxon>
    </lineage>
</organism>
<dbReference type="InterPro" id="IPR008271">
    <property type="entry name" value="Ser/Thr_kinase_AS"/>
</dbReference>
<dbReference type="InterPro" id="IPR045874">
    <property type="entry name" value="LRK10/LRL21-25-like"/>
</dbReference>
<evidence type="ECO:0000256" key="7">
    <source>
        <dbReference type="ARBA" id="ARBA00022741"/>
    </source>
</evidence>
<dbReference type="GO" id="GO:0016020">
    <property type="term" value="C:membrane"/>
    <property type="evidence" value="ECO:0007669"/>
    <property type="project" value="UniProtKB-SubCell"/>
</dbReference>
<dbReference type="InterPro" id="IPR025287">
    <property type="entry name" value="WAK_GUB"/>
</dbReference>
<evidence type="ECO:0000256" key="9">
    <source>
        <dbReference type="ARBA" id="ARBA00022840"/>
    </source>
</evidence>
<feature type="chain" id="PRO_5043934850" description="non-specific serine/threonine protein kinase" evidence="18">
    <location>
        <begin position="31"/>
        <end position="653"/>
    </location>
</feature>
<dbReference type="InterPro" id="IPR011009">
    <property type="entry name" value="Kinase-like_dom_sf"/>
</dbReference>
<keyword evidence="5 17" id="KW-0812">Transmembrane</keyword>
<evidence type="ECO:0000256" key="6">
    <source>
        <dbReference type="ARBA" id="ARBA00022729"/>
    </source>
</evidence>
<evidence type="ECO:0000256" key="12">
    <source>
        <dbReference type="ARBA" id="ARBA00023180"/>
    </source>
</evidence>
<reference evidence="20 21" key="1">
    <citation type="journal article" date="2023" name="G3 (Bethesda)">
        <title>A chromosome-length genome assembly and annotation of blackberry (Rubus argutus, cv. 'Hillquist').</title>
        <authorList>
            <person name="Bruna T."/>
            <person name="Aryal R."/>
            <person name="Dudchenko O."/>
            <person name="Sargent D.J."/>
            <person name="Mead D."/>
            <person name="Buti M."/>
            <person name="Cavallini A."/>
            <person name="Hytonen T."/>
            <person name="Andres J."/>
            <person name="Pham M."/>
            <person name="Weisz D."/>
            <person name="Mascagni F."/>
            <person name="Usai G."/>
            <person name="Natali L."/>
            <person name="Bassil N."/>
            <person name="Fernandez G.E."/>
            <person name="Lomsadze A."/>
            <person name="Armour M."/>
            <person name="Olukolu B."/>
            <person name="Poorten T."/>
            <person name="Britton C."/>
            <person name="Davik J."/>
            <person name="Ashrafi H."/>
            <person name="Aiden E.L."/>
            <person name="Borodovsky M."/>
            <person name="Worthington M."/>
        </authorList>
    </citation>
    <scope>NUCLEOTIDE SEQUENCE [LARGE SCALE GENOMIC DNA]</scope>
    <source>
        <strain evidence="20">PI 553951</strain>
    </source>
</reference>
<comment type="subcellular location">
    <subcellularLocation>
        <location evidence="1">Membrane</location>
        <topology evidence="1">Single-pass type I membrane protein</topology>
    </subcellularLocation>
</comment>
<evidence type="ECO:0000313" key="20">
    <source>
        <dbReference type="EMBL" id="KAK9942468.1"/>
    </source>
</evidence>
<keyword evidence="12" id="KW-0325">Glycoprotein</keyword>
<dbReference type="Proteomes" id="UP001457282">
    <property type="component" value="Unassembled WGS sequence"/>
</dbReference>
<comment type="catalytic activity">
    <reaction evidence="14">
        <text>L-seryl-[protein] + ATP = O-phospho-L-seryl-[protein] + ADP + H(+)</text>
        <dbReference type="Rhea" id="RHEA:17989"/>
        <dbReference type="Rhea" id="RHEA-COMP:9863"/>
        <dbReference type="Rhea" id="RHEA-COMP:11604"/>
        <dbReference type="ChEBI" id="CHEBI:15378"/>
        <dbReference type="ChEBI" id="CHEBI:29999"/>
        <dbReference type="ChEBI" id="CHEBI:30616"/>
        <dbReference type="ChEBI" id="CHEBI:83421"/>
        <dbReference type="ChEBI" id="CHEBI:456216"/>
        <dbReference type="EC" id="2.7.11.1"/>
    </reaction>
</comment>
<dbReference type="SUPFAM" id="SSF56112">
    <property type="entry name" value="Protein kinase-like (PK-like)"/>
    <property type="match status" value="1"/>
</dbReference>
<keyword evidence="10 17" id="KW-1133">Transmembrane helix</keyword>
<evidence type="ECO:0000256" key="11">
    <source>
        <dbReference type="ARBA" id="ARBA00023136"/>
    </source>
</evidence>
<sequence length="653" mass="72533">MHRYLLPNIFSGLLLVTLIIFIFHVPKSLCVVDEQYVNCSQSFKCANIESIGYPFWGSDRPDYCGYPEFKLNCSGDVPSISILDQEFRVLSINQGESNLRIARVDYWNNVCPVSLTNTTIMYNPSSSHVLEYAADVQQVLLFYSCPPLNLPPQLSSEFNCTINSTADSINYFVTQNLTEFGLSNISSTFGTCKTTVTVHVSQSAASNLELNSSKENLAAALDFGFGVKWDARNTLCQQCHGSGGQCGYNTTSAEFTCYCKNGPNPSNCAGSRSIVLAWTIGLSTGVFGIIVLIVCGIRLRISRKKILAFFKKDERGGHFDIEGFIRNYGSLSPKRYHYSDLKKMTNSFKDQIGKGGYGTVYKGKLPDGLLVAVKVLSELKGSGEDFINEVASIGRTSHVNIVTLVGFCYEREKRALIYEYMPNGSLDRFIHKEQGSSTENFHLEWTTLSEIAVGIARGLEYLHRGCNTRILHFDIKPQNILLDEIFCPKISDFGLAKLCMTKESVVSMLGARGTAGYIAPEVYSRNFGGVSHKSDVYSYGMLVLDMVGARKNLDSEMSHTSEMFPHYIYKDLELEKDESIYGHISQEENKITRKLILISLGCIQTIPSDRPSMSRVVEMLEGPLHSLPIPPKPLLSQPSETSLFSGEESVTTS</sequence>
<dbReference type="InterPro" id="IPR000719">
    <property type="entry name" value="Prot_kinase_dom"/>
</dbReference>
<keyword evidence="9 15" id="KW-0067">ATP-binding</keyword>
<keyword evidence="8" id="KW-0418">Kinase</keyword>